<dbReference type="SUPFAM" id="SSF75553">
    <property type="entry name" value="Smc hinge domain"/>
    <property type="match status" value="1"/>
</dbReference>
<dbReference type="Bgee" id="ENSGACG00000004186">
    <property type="expression patterns" value="Expressed in zone of skin and 13 other cell types or tissues"/>
</dbReference>
<proteinExistence type="predicted"/>
<dbReference type="GO" id="GO:0051276">
    <property type="term" value="P:chromosome organization"/>
    <property type="evidence" value="ECO:0007669"/>
    <property type="project" value="InterPro"/>
</dbReference>
<evidence type="ECO:0000256" key="2">
    <source>
        <dbReference type="ARBA" id="ARBA00022454"/>
    </source>
</evidence>
<dbReference type="SMART" id="SM00968">
    <property type="entry name" value="SMC_hinge"/>
    <property type="match status" value="1"/>
</dbReference>
<comment type="subcellular location">
    <subcellularLocation>
        <location evidence="1">Chromosome</location>
    </subcellularLocation>
</comment>
<dbReference type="Gene3D" id="1.20.1060.20">
    <property type="match status" value="1"/>
</dbReference>
<dbReference type="Pfam" id="PF06470">
    <property type="entry name" value="SMC_hinge"/>
    <property type="match status" value="1"/>
</dbReference>
<dbReference type="PANTHER" id="PTHR22640">
    <property type="entry name" value="STRUCTURAL MAINTENANCE OF CHROMOSOMES FLEXIBLE HINGE DOMAIN-CONTAINING PROTEIN 1"/>
    <property type="match status" value="1"/>
</dbReference>
<evidence type="ECO:0000313" key="5">
    <source>
        <dbReference type="Ensembl" id="ENSGACP00000005517.1"/>
    </source>
</evidence>
<feature type="domain" description="SMC hinge" evidence="4">
    <location>
        <begin position="68"/>
        <end position="192"/>
    </location>
</feature>
<dbReference type="InterPro" id="IPR038892">
    <property type="entry name" value="SMCHD1"/>
</dbReference>
<dbReference type="Ensembl" id="ENSGACT00000005533.1">
    <property type="protein sequence ID" value="ENSGACP00000005517.1"/>
    <property type="gene ID" value="ENSGACG00000004186.1"/>
</dbReference>
<name>G3NJK6_GASAC</name>
<dbReference type="InterPro" id="IPR036277">
    <property type="entry name" value="SMC_hinge_sf"/>
</dbReference>
<dbReference type="GO" id="GO:0005524">
    <property type="term" value="F:ATP binding"/>
    <property type="evidence" value="ECO:0007669"/>
    <property type="project" value="InterPro"/>
</dbReference>
<dbReference type="GO" id="GO:0005694">
    <property type="term" value="C:chromosome"/>
    <property type="evidence" value="ECO:0007669"/>
    <property type="project" value="UniProtKB-SubCell"/>
</dbReference>
<dbReference type="Gene3D" id="3.30.70.1620">
    <property type="match status" value="1"/>
</dbReference>
<sequence>TSIIAQCLNESEKESVIRKELIKRKLESGQTVRIPEIEELLTRKRSELDQIVRSHRVCSIPDQFRGQQDVLGAVGHLALVQDADAARVISWQIRGDMDCVLTKTLAAAQRIYKDTNGQQQVMSLETMFVRDDNRPLPHIRNGRALFDPPGNPVYAIDLLHFPSDPQSCRTAFKSILGNTILMDDLNSANHYRKAVVQHKMPCPTILTRQGDRISGNGKFGGAQNRAPPMHALKVFGAPLPPHHAALKEHIELLSQHRSALEKKQEAAKERGAHLKMMQSPESLKQRKQMEEMITQLEENERELGM</sequence>
<dbReference type="GO" id="GO:0006302">
    <property type="term" value="P:double-strand break repair"/>
    <property type="evidence" value="ECO:0007669"/>
    <property type="project" value="InterPro"/>
</dbReference>
<dbReference type="InterPro" id="IPR010935">
    <property type="entry name" value="SMC_hinge"/>
</dbReference>
<dbReference type="PANTHER" id="PTHR22640:SF2">
    <property type="entry name" value="STRUCTURAL MAINTENANCE OF CHROMOSOMES FLEXIBLE HINGE DOMAIN-CONTAINING PROTEIN 1"/>
    <property type="match status" value="1"/>
</dbReference>
<organism evidence="5">
    <name type="scientific">Gasterosteus aculeatus</name>
    <name type="common">Three-spined stickleback</name>
    <dbReference type="NCBI Taxonomy" id="69293"/>
    <lineage>
        <taxon>Eukaryota</taxon>
        <taxon>Metazoa</taxon>
        <taxon>Chordata</taxon>
        <taxon>Craniata</taxon>
        <taxon>Vertebrata</taxon>
        <taxon>Euteleostomi</taxon>
        <taxon>Actinopterygii</taxon>
        <taxon>Neopterygii</taxon>
        <taxon>Teleostei</taxon>
        <taxon>Neoteleostei</taxon>
        <taxon>Acanthomorphata</taxon>
        <taxon>Eupercaria</taxon>
        <taxon>Perciformes</taxon>
        <taxon>Cottioidei</taxon>
        <taxon>Gasterosteales</taxon>
        <taxon>Gasterosteidae</taxon>
        <taxon>Gasterosteus</taxon>
    </lineage>
</organism>
<evidence type="ECO:0000256" key="3">
    <source>
        <dbReference type="SAM" id="Coils"/>
    </source>
</evidence>
<evidence type="ECO:0000256" key="1">
    <source>
        <dbReference type="ARBA" id="ARBA00004286"/>
    </source>
</evidence>
<reference evidence="5" key="1">
    <citation type="submission" date="2006-01" db="EMBL/GenBank/DDBJ databases">
        <authorList>
            <person name="Lindblad-Toh K."/>
            <person name="Mauceli E."/>
            <person name="Grabherr M."/>
            <person name="Chang J.L."/>
            <person name="Lander E.S."/>
        </authorList>
    </citation>
    <scope>NUCLEOTIDE SEQUENCE [LARGE SCALE GENOMIC DNA]</scope>
</reference>
<accession>G3NJK6</accession>
<protein>
    <submittedName>
        <fullName evidence="5">Structural maintenance of chromosomes flexible hinge domain containing 1</fullName>
    </submittedName>
</protein>
<keyword evidence="3" id="KW-0175">Coiled coil</keyword>
<feature type="coiled-coil region" evidence="3">
    <location>
        <begin position="243"/>
        <end position="302"/>
    </location>
</feature>
<dbReference type="AlphaFoldDB" id="G3NJK6"/>
<reference evidence="5" key="2">
    <citation type="submission" date="2024-04" db="UniProtKB">
        <authorList>
            <consortium name="Ensembl"/>
        </authorList>
    </citation>
    <scope>IDENTIFICATION</scope>
</reference>
<evidence type="ECO:0000259" key="4">
    <source>
        <dbReference type="SMART" id="SM00968"/>
    </source>
</evidence>
<keyword evidence="2" id="KW-0158">Chromosome</keyword>